<dbReference type="Gene3D" id="2.60.120.200">
    <property type="match status" value="1"/>
</dbReference>
<evidence type="ECO:0000313" key="3">
    <source>
        <dbReference type="Proteomes" id="UP001283361"/>
    </source>
</evidence>
<dbReference type="GO" id="GO:0016020">
    <property type="term" value="C:membrane"/>
    <property type="evidence" value="ECO:0007669"/>
    <property type="project" value="InterPro"/>
</dbReference>
<gene>
    <name evidence="2" type="ORF">RRG08_064779</name>
</gene>
<proteinExistence type="predicted"/>
<accession>A0AAE0YSA0</accession>
<evidence type="ECO:0000313" key="2">
    <source>
        <dbReference type="EMBL" id="KAK3756293.1"/>
    </source>
</evidence>
<protein>
    <recommendedName>
        <fullName evidence="1">MAM domain-containing protein</fullName>
    </recommendedName>
</protein>
<keyword evidence="3" id="KW-1185">Reference proteome</keyword>
<dbReference type="InterPro" id="IPR000998">
    <property type="entry name" value="MAM_dom"/>
</dbReference>
<dbReference type="EMBL" id="JAWDGP010005525">
    <property type="protein sequence ID" value="KAK3756293.1"/>
    <property type="molecule type" value="Genomic_DNA"/>
</dbReference>
<dbReference type="Pfam" id="PF00629">
    <property type="entry name" value="MAM"/>
    <property type="match status" value="1"/>
</dbReference>
<feature type="domain" description="MAM" evidence="1">
    <location>
        <begin position="1"/>
        <end position="86"/>
    </location>
</feature>
<dbReference type="InterPro" id="IPR013320">
    <property type="entry name" value="ConA-like_dom_sf"/>
</dbReference>
<dbReference type="AlphaFoldDB" id="A0AAE0YSA0"/>
<evidence type="ECO:0000259" key="1">
    <source>
        <dbReference type="PROSITE" id="PS50060"/>
    </source>
</evidence>
<reference evidence="2" key="1">
    <citation type="journal article" date="2023" name="G3 (Bethesda)">
        <title>A reference genome for the long-term kleptoplast-retaining sea slug Elysia crispata morphotype clarki.</title>
        <authorList>
            <person name="Eastman K.E."/>
            <person name="Pendleton A.L."/>
            <person name="Shaikh M.A."/>
            <person name="Suttiyut T."/>
            <person name="Ogas R."/>
            <person name="Tomko P."/>
            <person name="Gavelis G."/>
            <person name="Widhalm J.R."/>
            <person name="Wisecaver J.H."/>
        </authorList>
    </citation>
    <scope>NUCLEOTIDE SEQUENCE</scope>
    <source>
        <strain evidence="2">ECLA1</strain>
    </source>
</reference>
<feature type="non-terminal residue" evidence="2">
    <location>
        <position position="1"/>
    </location>
</feature>
<comment type="caution">
    <text evidence="2">The sequence shown here is derived from an EMBL/GenBank/DDBJ whole genome shotgun (WGS) entry which is preliminary data.</text>
</comment>
<dbReference type="PROSITE" id="PS50060">
    <property type="entry name" value="MAM_2"/>
    <property type="match status" value="1"/>
</dbReference>
<name>A0AAE0YSA0_9GAST</name>
<dbReference type="Proteomes" id="UP001283361">
    <property type="component" value="Unassembled WGS sequence"/>
</dbReference>
<organism evidence="2 3">
    <name type="scientific">Elysia crispata</name>
    <name type="common">lettuce slug</name>
    <dbReference type="NCBI Taxonomy" id="231223"/>
    <lineage>
        <taxon>Eukaryota</taxon>
        <taxon>Metazoa</taxon>
        <taxon>Spiralia</taxon>
        <taxon>Lophotrochozoa</taxon>
        <taxon>Mollusca</taxon>
        <taxon>Gastropoda</taxon>
        <taxon>Heterobranchia</taxon>
        <taxon>Euthyneura</taxon>
        <taxon>Panpulmonata</taxon>
        <taxon>Sacoglossa</taxon>
        <taxon>Placobranchoidea</taxon>
        <taxon>Plakobranchidae</taxon>
        <taxon>Elysia</taxon>
    </lineage>
</organism>
<sequence length="102" mass="11828">RYCIHFYLFDYGREMGQFSVNIEGPRLVPQVVKRWSGSQKKAWINVGITLTTPAEWKLVLESHVGSGTHSDIALDDLQVYSGSCVFYSQHFLYFLFHLLRNI</sequence>
<dbReference type="SUPFAM" id="SSF49899">
    <property type="entry name" value="Concanavalin A-like lectins/glucanases"/>
    <property type="match status" value="1"/>
</dbReference>